<dbReference type="InterPro" id="IPR038765">
    <property type="entry name" value="Papain-like_cys_pep_sf"/>
</dbReference>
<feature type="compositionally biased region" description="Low complexity" evidence="6">
    <location>
        <begin position="2140"/>
        <end position="2157"/>
    </location>
</feature>
<feature type="region of interest" description="Disordered" evidence="6">
    <location>
        <begin position="870"/>
        <end position="890"/>
    </location>
</feature>
<dbReference type="InterPro" id="IPR006993">
    <property type="entry name" value="Glut_rich_SH3-bd"/>
</dbReference>
<feature type="compositionally biased region" description="Acidic residues" evidence="6">
    <location>
        <begin position="1869"/>
        <end position="1892"/>
    </location>
</feature>
<feature type="region of interest" description="Disordered" evidence="6">
    <location>
        <begin position="976"/>
        <end position="1009"/>
    </location>
</feature>
<feature type="compositionally biased region" description="Polar residues" evidence="6">
    <location>
        <begin position="1378"/>
        <end position="1400"/>
    </location>
</feature>
<feature type="region of interest" description="Disordered" evidence="6">
    <location>
        <begin position="1372"/>
        <end position="1407"/>
    </location>
</feature>
<sequence length="2172" mass="240890">MVLKVYISGMSGNKEVKKRQQRVLMILDSKNIQYEVIDITEPGREADKEFMQNKSTSNGATVSDPEPRHALPPQLFNEEDYCGDYDAFDLANEIDTLEQFLKVAPADITAVSNAQIELKQENGEANDDGGENKENESTEHNKEDENAEKPECNRLQRSTLRQAAGKVILVMKISIKLLKNNERIDASTDKDDNNDDEQRSPINKIKNEPMSGATMPAASTEVNGESTIMVTKDLVETAAAEVFIGEAQKAIALESLSSGCTSNAHLMGTNQNLIDSNEKANDQEAKAEAEAEENLKPTKINNEESLIQDTINEENLPTRTKSQEYQYLYEEDGKTENGRFLPIDCEKSQSDLKYRDQIKVTKSDLIVDKGTGGDGDKLTHNQENLIGPQLDKDYENEVLEEGAEIMNEAPNQKQEMGEKIQDRDAARMAYYQIQSLDDLKQVYADVQVVHVASDDVGVSNPNRPQQIVLDESQQILLQNDGQQQVVYQTPQQQSQYQPPAAGAHYTILGEDINQQQQQQQQQHQQQQQVLMQQQQHQVMEQHQQQPHQIQSYQIQQETQHMQVTDHQMQHIQPQSQQPQQIYYTTEQLVQPNAIVQHSPHAQQTQAQQQKKVYIQQQPQTLQQQFQQTPAQQHQLIHQPQAPQQQQHILQSPQHTQQVQVQHQVSPPAQHQQPPQQQQIIYRMQTQQPTAQLQQQTQLLSNTHVIVQQPSGQQVLIQQPQQQEIIMRQPMGQQRILYNNRVLYSTQQPPQQQQQTILHQSPQHQQQQQHIQLQTSSMHHTQAHLVQARVAQQQQQTQPQQTTAPSQQQPQQLQQNVVYHQIQVQGRGAMGSTMIARMPGVPGVPRAEIRPTFAAATGGGPVTTAQVLRTPRPRCSTSANTPPRTRGVRGPRGGATIVAGRSAQISVGATQVVNNSNPLTGGVAQQGKIIPQGMSGQGIRQIYRTQLGDNNNVSTQHQQLHLVQSQPQTRIATTTSRFRSPPITSDQSLQQSPQTPSASTSAASGSGGNFELDLEDSIQAVFVKKDGQKSINPVLANSQMGGTTLTTYYGAKDDDDNRMVKMQNGTCMTLAEYKKRNAGTQNIQNPGMKALHQAPGGAKISLPTAGQSMHAVPVARVAPQKHQTSCEQQQQTQQATQPTAAVVAPASSVHQTSHNNYEIQTQHVLQNRSGQQMAEKDRNSAKMLVILVSGEQRLITFTLPRESCTVQDLLEQVGVPFDSNTTIQCVENPGANIDFVVTVGFSVQESASELISRAEQSLQMSRQQESMAQHGAATTAANAPNVNNAVSGNSSQQSSSSGLSSTSSTPTGITQQDDLPKDSTSKSTAIASKGEELPQRKLIQGYYAICQSCGFSGYDHAKCERCRRVFVEPPKKVPVKQAATGSTASNSPGNAENISSTSASQVDKKRSAELVVQRGKTSLQYNANISSSRGRGAVQAVRGRGTRSGRRPAEVEPVILTLSSDEDDDEVSNKGNSILSGNVVSSTSTSAVASFAAYKPLPFESNIPEKDESLIYTDFKRGDVTDLSDCSDQLSTTLSCRIIRLGTYSFEPREPVIITSKGIHIVAPLEANTSEVCTLNIYTREVIKIVAHFSRTTESTLCFYTLRKCAQYIRNALKMSDGAAPMDGETYFSASGPSQTRKIILQIDSIGDQAQSVIRSIWDILEEVSLADAQVLIQRATDESNPTTTQLQPNDIRQLLIYPPGKGGISINTEDYLCLATDQYLNDIIIDFYLKWLHDNVIPKTEKDRTFIFSTFFYERLTTFTRHTNPDKDVKQTAAQKRHARVQNWTKNVNLFEKDFIIIPINEQSHWFLAIICFPGLKGPVTFDTHIPVELQPIKKTKGKKVSLQIGNTTITPLSKRESASVLADVCGVGDDDSERDEAEGDDSDLASEDSDYDNCSSNAPNNSQSNASGSSTGANNTTSQQPIKQPLILIFDSLAGASRSRVVATLRDYLSCEYKVKLPEISAHTFNKDNMPGHCVKVPQQNNFTDCGLYLLQYVEQFFNDPIRDYRIPIKQLANWFDTITVTRKREDISNLLQKLMNERNGPHNRILLPDIPFPTLNGQLVEPEGYNIEFEEDEIDEDDEDERSTVELETELSTDDTSKSKTPIKMPQASNSTTLVPTQGRKIVVKRRMQLGACTVNTDMTTSSHTTGTTTPPIATAQRPTSLAKIRKVDP</sequence>
<feature type="compositionally biased region" description="Low complexity" evidence="6">
    <location>
        <begin position="538"/>
        <end position="560"/>
    </location>
</feature>
<keyword evidence="5" id="KW-0378">Hydrolase</keyword>
<evidence type="ECO:0000256" key="4">
    <source>
        <dbReference type="ARBA" id="ARBA00022786"/>
    </source>
</evidence>
<feature type="compositionally biased region" description="Low complexity" evidence="6">
    <location>
        <begin position="747"/>
        <end position="775"/>
    </location>
</feature>
<evidence type="ECO:0000256" key="1">
    <source>
        <dbReference type="ARBA" id="ARBA00005234"/>
    </source>
</evidence>
<feature type="compositionally biased region" description="Polar residues" evidence="6">
    <location>
        <begin position="1253"/>
        <end position="1266"/>
    </location>
</feature>
<feature type="compositionally biased region" description="Low complexity" evidence="6">
    <location>
        <begin position="1896"/>
        <end position="1919"/>
    </location>
</feature>
<name>A0A1B0G3W0_GLOMM</name>
<feature type="region of interest" description="Disordered" evidence="6">
    <location>
        <begin position="538"/>
        <end position="577"/>
    </location>
</feature>
<dbReference type="GO" id="GO:0006508">
    <property type="term" value="P:proteolysis"/>
    <property type="evidence" value="ECO:0007669"/>
    <property type="project" value="UniProtKB-KW"/>
</dbReference>
<dbReference type="InterPro" id="IPR051947">
    <property type="entry name" value="Sentrin-specific_protease"/>
</dbReference>
<dbReference type="InterPro" id="IPR036249">
    <property type="entry name" value="Thioredoxin-like_sf"/>
</dbReference>
<dbReference type="SUPFAM" id="SSF54001">
    <property type="entry name" value="Cysteine proteinases"/>
    <property type="match status" value="1"/>
</dbReference>
<feature type="region of interest" description="Disordered" evidence="6">
    <location>
        <begin position="2140"/>
        <end position="2172"/>
    </location>
</feature>
<keyword evidence="3" id="KW-0645">Protease</keyword>
<comment type="similarity">
    <text evidence="1">Belongs to the peptidase C48 family.</text>
</comment>
<dbReference type="Gene3D" id="3.30.310.130">
    <property type="entry name" value="Ubiquitin-related"/>
    <property type="match status" value="2"/>
</dbReference>
<feature type="compositionally biased region" description="Acidic residues" evidence="6">
    <location>
        <begin position="2073"/>
        <end position="2095"/>
    </location>
</feature>
<dbReference type="GO" id="GO:0016926">
    <property type="term" value="P:protein desumoylation"/>
    <property type="evidence" value="ECO:0007669"/>
    <property type="project" value="TreeGrafter"/>
</dbReference>
<evidence type="ECO:0000313" key="9">
    <source>
        <dbReference type="Proteomes" id="UP000092444"/>
    </source>
</evidence>
<accession>A0A1B0G3W0</accession>
<dbReference type="Gene3D" id="3.40.30.10">
    <property type="entry name" value="Glutaredoxin"/>
    <property type="match status" value="1"/>
</dbReference>
<evidence type="ECO:0000256" key="2">
    <source>
        <dbReference type="ARBA" id="ARBA00022553"/>
    </source>
</evidence>
<feature type="domain" description="Ubiquitin-like protease family profile" evidence="7">
    <location>
        <begin position="1704"/>
        <end position="1998"/>
    </location>
</feature>
<dbReference type="SUPFAM" id="SSF52833">
    <property type="entry name" value="Thioredoxin-like"/>
    <property type="match status" value="1"/>
</dbReference>
<keyword evidence="9" id="KW-1185">Reference proteome</keyword>
<dbReference type="GO" id="GO:0070139">
    <property type="term" value="F:SUMO-specific endopeptidase activity"/>
    <property type="evidence" value="ECO:0007669"/>
    <property type="project" value="TreeGrafter"/>
</dbReference>
<feature type="region of interest" description="Disordered" evidence="6">
    <location>
        <begin position="747"/>
        <end position="811"/>
    </location>
</feature>
<feature type="region of interest" description="Disordered" evidence="6">
    <location>
        <begin position="1867"/>
        <end position="1919"/>
    </location>
</feature>
<dbReference type="VEuPathDB" id="VectorBase:GMOY008008"/>
<dbReference type="Proteomes" id="UP000092444">
    <property type="component" value="Unassembled WGS sequence"/>
</dbReference>
<dbReference type="Pfam" id="PF02902">
    <property type="entry name" value="Peptidase_C48"/>
    <property type="match status" value="1"/>
</dbReference>
<feature type="compositionally biased region" description="Basic and acidic residues" evidence="6">
    <location>
        <begin position="284"/>
        <end position="296"/>
    </location>
</feature>
<dbReference type="GO" id="GO:0005737">
    <property type="term" value="C:cytoplasm"/>
    <property type="evidence" value="ECO:0007669"/>
    <property type="project" value="TreeGrafter"/>
</dbReference>
<dbReference type="CDD" id="cd03030">
    <property type="entry name" value="GRX_SH3BGR"/>
    <property type="match status" value="1"/>
</dbReference>
<evidence type="ECO:0000259" key="7">
    <source>
        <dbReference type="PROSITE" id="PS50600"/>
    </source>
</evidence>
<feature type="region of interest" description="Disordered" evidence="6">
    <location>
        <begin position="1121"/>
        <end position="1151"/>
    </location>
</feature>
<feature type="compositionally biased region" description="Basic and acidic residues" evidence="6">
    <location>
        <begin position="185"/>
        <end position="199"/>
    </location>
</feature>
<feature type="region of interest" description="Disordered" evidence="6">
    <location>
        <begin position="120"/>
        <end position="156"/>
    </location>
</feature>
<keyword evidence="2" id="KW-0597">Phosphoprotein</keyword>
<feature type="region of interest" description="Disordered" evidence="6">
    <location>
        <begin position="284"/>
        <end position="303"/>
    </location>
</feature>
<feature type="region of interest" description="Disordered" evidence="6">
    <location>
        <begin position="624"/>
        <end position="676"/>
    </location>
</feature>
<feature type="region of interest" description="Disordered" evidence="6">
    <location>
        <begin position="185"/>
        <end position="219"/>
    </location>
</feature>
<proteinExistence type="inferred from homology"/>
<dbReference type="PANTHER" id="PTHR46896:SF3">
    <property type="entry name" value="FI06413P-RELATED"/>
    <property type="match status" value="1"/>
</dbReference>
<dbReference type="STRING" id="37546.A0A1B0G3W0"/>
<feature type="compositionally biased region" description="Low complexity" evidence="6">
    <location>
        <begin position="983"/>
        <end position="1003"/>
    </location>
</feature>
<feature type="compositionally biased region" description="Low complexity" evidence="6">
    <location>
        <begin position="786"/>
        <end position="811"/>
    </location>
</feature>
<dbReference type="Gene3D" id="1.10.418.20">
    <property type="match status" value="2"/>
</dbReference>
<keyword evidence="4" id="KW-0833">Ubl conjugation pathway</keyword>
<dbReference type="Pfam" id="PF04908">
    <property type="entry name" value="SH3BGR"/>
    <property type="match status" value="1"/>
</dbReference>
<evidence type="ECO:0000256" key="6">
    <source>
        <dbReference type="SAM" id="MobiDB-lite"/>
    </source>
</evidence>
<dbReference type="PANTHER" id="PTHR46896">
    <property type="entry name" value="SENTRIN-SPECIFIC PROTEASE"/>
    <property type="match status" value="1"/>
</dbReference>
<evidence type="ECO:0000313" key="8">
    <source>
        <dbReference type="EnsemblMetazoa" id="GMOY008008-PA"/>
    </source>
</evidence>
<dbReference type="GO" id="GO:0005634">
    <property type="term" value="C:nucleus"/>
    <property type="evidence" value="ECO:0007669"/>
    <property type="project" value="TreeGrafter"/>
</dbReference>
<dbReference type="InterPro" id="IPR003653">
    <property type="entry name" value="Peptidase_C48_C"/>
</dbReference>
<dbReference type="EMBL" id="CCAG010020666">
    <property type="status" value="NOT_ANNOTATED_CDS"/>
    <property type="molecule type" value="Genomic_DNA"/>
</dbReference>
<evidence type="ECO:0000256" key="3">
    <source>
        <dbReference type="ARBA" id="ARBA00022670"/>
    </source>
</evidence>
<feature type="region of interest" description="Disordered" evidence="6">
    <location>
        <begin position="1253"/>
        <end position="1327"/>
    </location>
</feature>
<dbReference type="EnsemblMetazoa" id="GMOY008008-RA">
    <property type="protein sequence ID" value="GMOY008008-PA"/>
    <property type="gene ID" value="GMOY008008"/>
</dbReference>
<reference evidence="8" key="1">
    <citation type="submission" date="2020-05" db="UniProtKB">
        <authorList>
            <consortium name="EnsemblMetazoa"/>
        </authorList>
    </citation>
    <scope>IDENTIFICATION</scope>
    <source>
        <strain evidence="8">Yale</strain>
    </source>
</reference>
<feature type="compositionally biased region" description="Low complexity" evidence="6">
    <location>
        <begin position="1127"/>
        <end position="1145"/>
    </location>
</feature>
<feature type="compositionally biased region" description="Low complexity" evidence="6">
    <location>
        <begin position="1271"/>
        <end position="1306"/>
    </location>
</feature>
<evidence type="ECO:0000256" key="5">
    <source>
        <dbReference type="ARBA" id="ARBA00022801"/>
    </source>
</evidence>
<feature type="region of interest" description="Disordered" evidence="6">
    <location>
        <begin position="2073"/>
        <end position="2115"/>
    </location>
</feature>
<dbReference type="PROSITE" id="PS50600">
    <property type="entry name" value="ULP_PROTEASE"/>
    <property type="match status" value="1"/>
</dbReference>
<feature type="compositionally biased region" description="Basic and acidic residues" evidence="6">
    <location>
        <begin position="130"/>
        <end position="154"/>
    </location>
</feature>
<protein>
    <recommendedName>
        <fullName evidence="7">Ubiquitin-like protease family profile domain-containing protein</fullName>
    </recommendedName>
</protein>
<organism evidence="8 9">
    <name type="scientific">Glossina morsitans morsitans</name>
    <name type="common">Savannah tsetse fly</name>
    <dbReference type="NCBI Taxonomy" id="37546"/>
    <lineage>
        <taxon>Eukaryota</taxon>
        <taxon>Metazoa</taxon>
        <taxon>Ecdysozoa</taxon>
        <taxon>Arthropoda</taxon>
        <taxon>Hexapoda</taxon>
        <taxon>Insecta</taxon>
        <taxon>Pterygota</taxon>
        <taxon>Neoptera</taxon>
        <taxon>Endopterygota</taxon>
        <taxon>Diptera</taxon>
        <taxon>Brachycera</taxon>
        <taxon>Muscomorpha</taxon>
        <taxon>Hippoboscoidea</taxon>
        <taxon>Glossinidae</taxon>
        <taxon>Glossina</taxon>
    </lineage>
</organism>